<evidence type="ECO:0000256" key="5">
    <source>
        <dbReference type="SAM" id="Phobius"/>
    </source>
</evidence>
<feature type="transmembrane region" description="Helical" evidence="5">
    <location>
        <begin position="353"/>
        <end position="377"/>
    </location>
</feature>
<protein>
    <submittedName>
        <fullName evidence="7">MFS transporter, putative metabolite:H+ symporter</fullName>
    </submittedName>
</protein>
<dbReference type="GO" id="GO:0005886">
    <property type="term" value="C:plasma membrane"/>
    <property type="evidence" value="ECO:0007669"/>
    <property type="project" value="UniProtKB-SubCell"/>
</dbReference>
<dbReference type="SUPFAM" id="SSF103473">
    <property type="entry name" value="MFS general substrate transporter"/>
    <property type="match status" value="1"/>
</dbReference>
<comment type="subcellular location">
    <subcellularLocation>
        <location evidence="1">Cell membrane</location>
        <topology evidence="1">Multi-pass membrane protein</topology>
    </subcellularLocation>
</comment>
<accession>A0A1C4H575</accession>
<dbReference type="PROSITE" id="PS50850">
    <property type="entry name" value="MFS"/>
    <property type="match status" value="1"/>
</dbReference>
<feature type="transmembrane region" description="Helical" evidence="5">
    <location>
        <begin position="102"/>
        <end position="120"/>
    </location>
</feature>
<sequence length="458" mass="49550">MSTATNTSVSPDLSSKPVKAYEQMDSRPLTGHQKSIISLVIVGNVSEFFDMFLIGFVVSLLTTAWRLTGFEAGVILACSGLGTVLGSILWGRLADKFGRKRAFQWCVICFVAFTVLSVFLPDRAWLLLAILRVGVGVGVGGLNITSIPYVQEFVPAKNRGMLSGLASVFIPLGLLLGSVSQSVVGDNWRILIALGALPVLLLVWLHYVPESPRFYQSKGEDGKAREALAWAMELPIDEVGTLPEVQVEKKVGYGELFSKHMRPLVIITVGSFCFMMGSFAIQSWGQTLLKDAFHFTPQVVAYLFMGVSVADCIGRFGSAWLADVIGRRWTMFLFGVVGALGCFYAAFFHSSGWQFYIAVLIIMTFADGAFGILNAFGGEQFSNDVRSTGLGLGYGLGAIAKVIGPALMGILVGGSFVSQHIDISVITRAFTFFGICLVIGAITYLFAQETRGKDLESL</sequence>
<feature type="transmembrane region" description="Helical" evidence="5">
    <location>
        <begin position="126"/>
        <end position="150"/>
    </location>
</feature>
<dbReference type="STRING" id="1505727.GA0061077_1059"/>
<keyword evidence="2 5" id="KW-0812">Transmembrane</keyword>
<keyword evidence="4 5" id="KW-0472">Membrane</keyword>
<keyword evidence="3 5" id="KW-1133">Transmembrane helix</keyword>
<feature type="transmembrane region" description="Helical" evidence="5">
    <location>
        <begin position="264"/>
        <end position="281"/>
    </location>
</feature>
<name>A0A1C4H575_9BIFI</name>
<evidence type="ECO:0000313" key="8">
    <source>
        <dbReference type="Proteomes" id="UP000242610"/>
    </source>
</evidence>
<evidence type="ECO:0000256" key="1">
    <source>
        <dbReference type="ARBA" id="ARBA00004651"/>
    </source>
</evidence>
<dbReference type="CDD" id="cd17316">
    <property type="entry name" value="MFS_SV2_like"/>
    <property type="match status" value="1"/>
</dbReference>
<dbReference type="OrthoDB" id="9787026at2"/>
<dbReference type="InterPro" id="IPR036259">
    <property type="entry name" value="MFS_trans_sf"/>
</dbReference>
<feature type="transmembrane region" description="Helical" evidence="5">
    <location>
        <begin position="329"/>
        <end position="347"/>
    </location>
</feature>
<gene>
    <name evidence="7" type="ORF">GA0061077_1059</name>
</gene>
<evidence type="ECO:0000256" key="3">
    <source>
        <dbReference type="ARBA" id="ARBA00022989"/>
    </source>
</evidence>
<dbReference type="EMBL" id="FMBL01000002">
    <property type="protein sequence ID" value="SCC80139.1"/>
    <property type="molecule type" value="Genomic_DNA"/>
</dbReference>
<keyword evidence="8" id="KW-1185">Reference proteome</keyword>
<dbReference type="GO" id="GO:0046943">
    <property type="term" value="F:carboxylic acid transmembrane transporter activity"/>
    <property type="evidence" value="ECO:0007669"/>
    <property type="project" value="TreeGrafter"/>
</dbReference>
<dbReference type="AlphaFoldDB" id="A0A1C4H575"/>
<dbReference type="Pfam" id="PF00083">
    <property type="entry name" value="Sugar_tr"/>
    <property type="match status" value="1"/>
</dbReference>
<dbReference type="RefSeq" id="WP_091847882.1">
    <property type="nucleotide sequence ID" value="NZ_FMBL01000002.1"/>
</dbReference>
<feature type="transmembrane region" description="Helical" evidence="5">
    <location>
        <begin position="190"/>
        <end position="208"/>
    </location>
</feature>
<feature type="transmembrane region" description="Helical" evidence="5">
    <location>
        <begin position="301"/>
        <end position="322"/>
    </location>
</feature>
<dbReference type="PANTHER" id="PTHR23508">
    <property type="entry name" value="CARBOXYLIC ACID TRANSPORTER PROTEIN HOMOLOG"/>
    <property type="match status" value="1"/>
</dbReference>
<dbReference type="InterPro" id="IPR020846">
    <property type="entry name" value="MFS_dom"/>
</dbReference>
<evidence type="ECO:0000256" key="2">
    <source>
        <dbReference type="ARBA" id="ARBA00022692"/>
    </source>
</evidence>
<dbReference type="Gene3D" id="1.20.1250.20">
    <property type="entry name" value="MFS general substrate transporter like domains"/>
    <property type="match status" value="1"/>
</dbReference>
<dbReference type="PROSITE" id="PS00216">
    <property type="entry name" value="SUGAR_TRANSPORT_1"/>
    <property type="match status" value="1"/>
</dbReference>
<proteinExistence type="predicted"/>
<dbReference type="PANTHER" id="PTHR23508:SF10">
    <property type="entry name" value="CARBOXYLIC ACID TRANSPORTER PROTEIN HOMOLOG"/>
    <property type="match status" value="1"/>
</dbReference>
<evidence type="ECO:0000313" key="7">
    <source>
        <dbReference type="EMBL" id="SCC80139.1"/>
    </source>
</evidence>
<feature type="transmembrane region" description="Helical" evidence="5">
    <location>
        <begin position="67"/>
        <end position="90"/>
    </location>
</feature>
<feature type="transmembrane region" description="Helical" evidence="5">
    <location>
        <begin position="425"/>
        <end position="447"/>
    </location>
</feature>
<reference evidence="8" key="1">
    <citation type="submission" date="2016-08" db="EMBL/GenBank/DDBJ databases">
        <authorList>
            <person name="Varghese N."/>
            <person name="Submissions Spin"/>
        </authorList>
    </citation>
    <scope>NUCLEOTIDE SEQUENCE [LARGE SCALE GENOMIC DNA]</scope>
    <source>
        <strain evidence="8">R-52791</strain>
    </source>
</reference>
<dbReference type="Proteomes" id="UP000242610">
    <property type="component" value="Unassembled WGS sequence"/>
</dbReference>
<feature type="transmembrane region" description="Helical" evidence="5">
    <location>
        <begin position="36"/>
        <end position="61"/>
    </location>
</feature>
<dbReference type="InterPro" id="IPR005829">
    <property type="entry name" value="Sugar_transporter_CS"/>
</dbReference>
<feature type="transmembrane region" description="Helical" evidence="5">
    <location>
        <begin position="162"/>
        <end position="184"/>
    </location>
</feature>
<dbReference type="InterPro" id="IPR005828">
    <property type="entry name" value="MFS_sugar_transport-like"/>
</dbReference>
<organism evidence="7 8">
    <name type="scientific">Bifidobacterium commune</name>
    <dbReference type="NCBI Taxonomy" id="1505727"/>
    <lineage>
        <taxon>Bacteria</taxon>
        <taxon>Bacillati</taxon>
        <taxon>Actinomycetota</taxon>
        <taxon>Actinomycetes</taxon>
        <taxon>Bifidobacteriales</taxon>
        <taxon>Bifidobacteriaceae</taxon>
        <taxon>Bifidobacterium</taxon>
    </lineage>
</organism>
<feature type="transmembrane region" description="Helical" evidence="5">
    <location>
        <begin position="389"/>
        <end position="413"/>
    </location>
</feature>
<evidence type="ECO:0000256" key="4">
    <source>
        <dbReference type="ARBA" id="ARBA00023136"/>
    </source>
</evidence>
<feature type="domain" description="Major facilitator superfamily (MFS) profile" evidence="6">
    <location>
        <begin position="36"/>
        <end position="452"/>
    </location>
</feature>
<evidence type="ECO:0000259" key="6">
    <source>
        <dbReference type="PROSITE" id="PS50850"/>
    </source>
</evidence>